<dbReference type="PIRSF" id="PIRSF006288">
    <property type="entry name" value="PII_uridyltransf"/>
    <property type="match status" value="1"/>
</dbReference>
<protein>
    <recommendedName>
        <fullName evidence="7">Bifunctional uridylyltransferase/uridylyl-removing enzyme</fullName>
        <shortName evidence="7">UTase/UR</shortName>
    </recommendedName>
    <alternativeName>
        <fullName evidence="7">Bifunctional [protein-PII] modification enzyme</fullName>
    </alternativeName>
    <alternativeName>
        <fullName evidence="7">Bifunctional nitrogen sensor protein</fullName>
    </alternativeName>
    <domain>
        <recommendedName>
            <fullName evidence="7">[Protein-PII] uridylyltransferase</fullName>
            <shortName evidence="7">PII uridylyltransferase</shortName>
            <shortName evidence="7">UTase</shortName>
            <ecNumber evidence="7">2.7.7.59</ecNumber>
        </recommendedName>
    </domain>
    <domain>
        <recommendedName>
            <fullName evidence="7">[Protein-PII]-UMP uridylyl-removing enzyme</fullName>
            <shortName evidence="7">UR</shortName>
            <ecNumber evidence="7">3.1.4.-</ecNumber>
        </recommendedName>
    </domain>
</protein>
<dbReference type="InterPro" id="IPR043519">
    <property type="entry name" value="NT_sf"/>
</dbReference>
<evidence type="ECO:0000259" key="9">
    <source>
        <dbReference type="PROSITE" id="PS51831"/>
    </source>
</evidence>
<keyword evidence="6 7" id="KW-0511">Multifunctional enzyme</keyword>
<dbReference type="SMART" id="SM00471">
    <property type="entry name" value="HDc"/>
    <property type="match status" value="1"/>
</dbReference>
<comment type="activity regulation">
    <text evidence="7">Uridylyltransferase (UTase) activity is inhibited by glutamine, while glutamine activates uridylyl-removing (UR) activity.</text>
</comment>
<dbReference type="Gene3D" id="3.30.460.10">
    <property type="entry name" value="Beta Polymerase, domain 2"/>
    <property type="match status" value="1"/>
</dbReference>
<proteinExistence type="inferred from homology"/>
<dbReference type="GO" id="GO:0006808">
    <property type="term" value="P:regulation of nitrogen utilization"/>
    <property type="evidence" value="ECO:0007669"/>
    <property type="project" value="UniProtKB-UniRule"/>
</dbReference>
<dbReference type="GO" id="GO:0008773">
    <property type="term" value="F:[protein-PII] uridylyltransferase activity"/>
    <property type="evidence" value="ECO:0007669"/>
    <property type="project" value="UniProtKB-UniRule"/>
</dbReference>
<reference evidence="10" key="1">
    <citation type="journal article" date="2020" name="mSystems">
        <title>Genome- and Community-Level Interaction Insights into Carbon Utilization and Element Cycling Functions of Hydrothermarchaeota in Hydrothermal Sediment.</title>
        <authorList>
            <person name="Zhou Z."/>
            <person name="Liu Y."/>
            <person name="Xu W."/>
            <person name="Pan J."/>
            <person name="Luo Z.H."/>
            <person name="Li M."/>
        </authorList>
    </citation>
    <scope>NUCLEOTIDE SEQUENCE [LARGE SCALE GENOMIC DNA]</scope>
    <source>
        <strain evidence="10">SpSt-479</strain>
    </source>
</reference>
<evidence type="ECO:0000259" key="8">
    <source>
        <dbReference type="PROSITE" id="PS51671"/>
    </source>
</evidence>
<feature type="domain" description="HD" evidence="9">
    <location>
        <begin position="438"/>
        <end position="543"/>
    </location>
</feature>
<keyword evidence="1 7" id="KW-0808">Transferase</keyword>
<dbReference type="Gene3D" id="1.20.120.330">
    <property type="entry name" value="Nucleotidyltransferases domain 2"/>
    <property type="match status" value="1"/>
</dbReference>
<dbReference type="CDD" id="cd04899">
    <property type="entry name" value="ACT_ACR-UUR-like_2"/>
    <property type="match status" value="1"/>
</dbReference>
<keyword evidence="5 7" id="KW-0460">Magnesium</keyword>
<dbReference type="InterPro" id="IPR006674">
    <property type="entry name" value="HD_domain"/>
</dbReference>
<dbReference type="InterPro" id="IPR002934">
    <property type="entry name" value="Polymerase_NTP_transf_dom"/>
</dbReference>
<evidence type="ECO:0000256" key="7">
    <source>
        <dbReference type="HAMAP-Rule" id="MF_00277"/>
    </source>
</evidence>
<dbReference type="GO" id="GO:0008081">
    <property type="term" value="F:phosphoric diester hydrolase activity"/>
    <property type="evidence" value="ECO:0007669"/>
    <property type="project" value="UniProtKB-UniRule"/>
</dbReference>
<evidence type="ECO:0000256" key="6">
    <source>
        <dbReference type="ARBA" id="ARBA00023268"/>
    </source>
</evidence>
<dbReference type="SUPFAM" id="SSF81301">
    <property type="entry name" value="Nucleotidyltransferase"/>
    <property type="match status" value="1"/>
</dbReference>
<evidence type="ECO:0000256" key="5">
    <source>
        <dbReference type="ARBA" id="ARBA00022842"/>
    </source>
</evidence>
<comment type="catalytic activity">
    <reaction evidence="7">
        <text>[protein-PII]-uridylyl-L-tyrosine + H2O = [protein-PII]-L-tyrosine + UMP + H(+)</text>
        <dbReference type="Rhea" id="RHEA:48600"/>
        <dbReference type="Rhea" id="RHEA-COMP:12147"/>
        <dbReference type="Rhea" id="RHEA-COMP:12148"/>
        <dbReference type="ChEBI" id="CHEBI:15377"/>
        <dbReference type="ChEBI" id="CHEBI:15378"/>
        <dbReference type="ChEBI" id="CHEBI:46858"/>
        <dbReference type="ChEBI" id="CHEBI:57865"/>
        <dbReference type="ChEBI" id="CHEBI:90602"/>
    </reaction>
</comment>
<dbReference type="NCBIfam" id="TIGR01693">
    <property type="entry name" value="UTase_glnD"/>
    <property type="match status" value="1"/>
</dbReference>
<keyword evidence="3" id="KW-0677">Repeat</keyword>
<evidence type="ECO:0000256" key="3">
    <source>
        <dbReference type="ARBA" id="ARBA00022737"/>
    </source>
</evidence>
<comment type="caution">
    <text evidence="10">The sequence shown here is derived from an EMBL/GenBank/DDBJ whole genome shotgun (WGS) entry which is preliminary data.</text>
</comment>
<dbReference type="SUPFAM" id="SSF81593">
    <property type="entry name" value="Nucleotidyltransferase substrate binding subunit/domain"/>
    <property type="match status" value="1"/>
</dbReference>
<dbReference type="InterPro" id="IPR013546">
    <property type="entry name" value="PII_UdlTrfase/GS_AdlTrfase"/>
</dbReference>
<keyword evidence="4 7" id="KW-0378">Hydrolase</keyword>
<comment type="caution">
    <text evidence="7">Lacks conserved residue(s) required for the propagation of feature annotation.</text>
</comment>
<evidence type="ECO:0000256" key="1">
    <source>
        <dbReference type="ARBA" id="ARBA00022679"/>
    </source>
</evidence>
<organism evidence="10">
    <name type="scientific">Ignavibacterium album</name>
    <dbReference type="NCBI Taxonomy" id="591197"/>
    <lineage>
        <taxon>Bacteria</taxon>
        <taxon>Pseudomonadati</taxon>
        <taxon>Ignavibacteriota</taxon>
        <taxon>Ignavibacteria</taxon>
        <taxon>Ignavibacteriales</taxon>
        <taxon>Ignavibacteriaceae</taxon>
        <taxon>Ignavibacterium</taxon>
    </lineage>
</organism>
<dbReference type="AlphaFoldDB" id="A0A7V3E6A3"/>
<feature type="region of interest" description="Uridylyltransferase" evidence="7">
    <location>
        <begin position="1"/>
        <end position="324"/>
    </location>
</feature>
<accession>A0A7V3E6A3</accession>
<keyword evidence="2 7" id="KW-0548">Nucleotidyltransferase</keyword>
<dbReference type="EMBL" id="DSUJ01000002">
    <property type="protein sequence ID" value="HFI90092.1"/>
    <property type="molecule type" value="Genomic_DNA"/>
</dbReference>
<feature type="domain" description="ACT" evidence="8">
    <location>
        <begin position="671"/>
        <end position="752"/>
    </location>
</feature>
<comment type="catalytic activity">
    <reaction evidence="7">
        <text>[protein-PII]-L-tyrosine + UTP = [protein-PII]-uridylyl-L-tyrosine + diphosphate</text>
        <dbReference type="Rhea" id="RHEA:13673"/>
        <dbReference type="Rhea" id="RHEA-COMP:12147"/>
        <dbReference type="Rhea" id="RHEA-COMP:12148"/>
        <dbReference type="ChEBI" id="CHEBI:33019"/>
        <dbReference type="ChEBI" id="CHEBI:46398"/>
        <dbReference type="ChEBI" id="CHEBI:46858"/>
        <dbReference type="ChEBI" id="CHEBI:90602"/>
        <dbReference type="EC" id="2.7.7.59"/>
    </reaction>
</comment>
<evidence type="ECO:0000313" key="10">
    <source>
        <dbReference type="EMBL" id="HFI90092.1"/>
    </source>
</evidence>
<dbReference type="CDD" id="cd04900">
    <property type="entry name" value="ACT_UUR-like_1"/>
    <property type="match status" value="1"/>
</dbReference>
<dbReference type="PROSITE" id="PS51671">
    <property type="entry name" value="ACT"/>
    <property type="match status" value="2"/>
</dbReference>
<dbReference type="InterPro" id="IPR045865">
    <property type="entry name" value="ACT-like_dom_sf"/>
</dbReference>
<comment type="similarity">
    <text evidence="7">Belongs to the GlnD family.</text>
</comment>
<dbReference type="PANTHER" id="PTHR47320:SF1">
    <property type="entry name" value="BIFUNCTIONAL URIDYLYLTRANSFERASE_URIDYLYL-REMOVING ENZYME"/>
    <property type="match status" value="1"/>
</dbReference>
<dbReference type="RefSeq" id="WP_304144000.1">
    <property type="nucleotide sequence ID" value="NZ_JAOAIE010000035.1"/>
</dbReference>
<dbReference type="EC" id="2.7.7.59" evidence="7"/>
<dbReference type="PANTHER" id="PTHR47320">
    <property type="entry name" value="BIFUNCTIONAL URIDYLYLTRANSFERASE/URIDYLYL-REMOVING ENZYME"/>
    <property type="match status" value="1"/>
</dbReference>
<dbReference type="InterPro" id="IPR003607">
    <property type="entry name" value="HD/PDEase_dom"/>
</dbReference>
<dbReference type="Pfam" id="PF01909">
    <property type="entry name" value="NTP_transf_2"/>
    <property type="match status" value="1"/>
</dbReference>
<dbReference type="Pfam" id="PF08335">
    <property type="entry name" value="GlnD_UR_UTase"/>
    <property type="match status" value="1"/>
</dbReference>
<dbReference type="InterPro" id="IPR010043">
    <property type="entry name" value="UTase/UR"/>
</dbReference>
<name>A0A7V3E6A3_9BACT</name>
<dbReference type="SUPFAM" id="SSF55021">
    <property type="entry name" value="ACT-like"/>
    <property type="match status" value="2"/>
</dbReference>
<comment type="domain">
    <text evidence="7">Has four distinct domains: an N-terminal nucleotidyltransferase (NT) domain responsible for UTase activity, a central HD domain that encodes UR activity, and two C-terminal ACT domains that seem to have a role in glutamine sensing.</text>
</comment>
<dbReference type="InterPro" id="IPR002912">
    <property type="entry name" value="ACT_dom"/>
</dbReference>
<evidence type="ECO:0000256" key="2">
    <source>
        <dbReference type="ARBA" id="ARBA00022695"/>
    </source>
</evidence>
<feature type="domain" description="ACT" evidence="8">
    <location>
        <begin position="784"/>
        <end position="856"/>
    </location>
</feature>
<sequence>MTELLQIKKIFLSERHKIFSDLHKDSDSLEFSKKYSFLVENTIREICAEDKFNFAIAAAGSFSRRELSPYSDIDLMIITESVDKHKDKIVSLITKLFDAGIEVSHTVREFSDIIKFRDSDLHAFTQFFETRFILGDFGIYQSWVNELINSIDQSVVKNLLREFINDQKMRYTKFGDSPKMLEPNIKMSAGGLRDLQSIEWMFILDHKDLINWQFEQTQTEALLAVLSENKYTTAKEAVSILSAYKFILKIRHFLHLITKSKTDRFEFSYQQKLLEVFGLPQTALQNLMKEYFDAANTIYRFSKSVIKKYQLEIIDPVPQSLAFELDDDFILKGKILSATNPDKLSFSDILRAYYYRGLHSAYFDDALRRSIVEKVSNQKFDLIESESSVFFREILRLPRNVGETLYAMNELGVLGAFLPEFRELNGFMQPGVYHCYTADEHTLVTIKNLEKLAEDSSHIGKIYRSIAEKEILFLAMIFHDIAKPINIAGHELFGAEIASSVMFRLGYDESEVDKVAFLVRNHLLMEQVAFRRNLNDPETLNNFTSNFNTTEELDLLYLVTYADLSAVNPAVWTTWKAELLYELYRKSKAMIEDKITGEELLYSNTYIVPKEISKHSDLISESDVKEHLESMHDDIGYTSHFSEEEIAKHIEEIGSEKEIAVMFKEFGDYTNITIITKDFPALLSKLCGVLAINDVNIHDAKIFTRKDGIVIDTFNVTDFRTHKKIDSSKYAKIENDLTNALTGYLEVNKEVSLLKSRWKRIEQKLFKRSGQVKVSFDNHERYTIIDVFSPDRLGFLYHITRKMSELGLVIHFAKISTKGDDIVDSFYVLNQSGKKISPSDQAFIKEELINTIEQIL</sequence>
<gene>
    <name evidence="7 10" type="primary">glnD</name>
    <name evidence="10" type="ORF">ENS31_01025</name>
</gene>
<comment type="cofactor">
    <cofactor evidence="7">
        <name>Mg(2+)</name>
        <dbReference type="ChEBI" id="CHEBI:18420"/>
    </cofactor>
</comment>
<dbReference type="SUPFAM" id="SSF109604">
    <property type="entry name" value="HD-domain/PDEase-like"/>
    <property type="match status" value="1"/>
</dbReference>
<dbReference type="EC" id="3.1.4.-" evidence="7"/>
<dbReference type="HAMAP" id="MF_00277">
    <property type="entry name" value="PII_uridylyl_transf"/>
    <property type="match status" value="1"/>
</dbReference>
<dbReference type="Pfam" id="PF01966">
    <property type="entry name" value="HD"/>
    <property type="match status" value="1"/>
</dbReference>
<evidence type="ECO:0000256" key="4">
    <source>
        <dbReference type="ARBA" id="ARBA00022801"/>
    </source>
</evidence>
<dbReference type="PROSITE" id="PS51831">
    <property type="entry name" value="HD"/>
    <property type="match status" value="1"/>
</dbReference>
<comment type="function">
    <text evidence="7">Modifies, by uridylylation and deuridylylation, the PII regulatory proteins (GlnB and homologs), in response to the nitrogen status of the cell that GlnD senses through the glutamine level. Under low glutamine levels, catalyzes the conversion of the PII proteins and UTP to PII-UMP and PPi, while under higher glutamine levels, GlnD hydrolyzes PII-UMP to PII and UMP (deuridylylation). Thus, controls uridylylation state and activity of the PII proteins, and plays an important role in the regulation of nitrogen metabolism.</text>
</comment>
<dbReference type="Gene3D" id="1.10.3090.10">
    <property type="entry name" value="cca-adding enzyme, domain 2"/>
    <property type="match status" value="1"/>
</dbReference>